<feature type="compositionally biased region" description="Polar residues" evidence="1">
    <location>
        <begin position="437"/>
        <end position="450"/>
    </location>
</feature>
<dbReference type="Proteomes" id="UP000800036">
    <property type="component" value="Unassembled WGS sequence"/>
</dbReference>
<organism evidence="2 3">
    <name type="scientific">Bimuria novae-zelandiae CBS 107.79</name>
    <dbReference type="NCBI Taxonomy" id="1447943"/>
    <lineage>
        <taxon>Eukaryota</taxon>
        <taxon>Fungi</taxon>
        <taxon>Dikarya</taxon>
        <taxon>Ascomycota</taxon>
        <taxon>Pezizomycotina</taxon>
        <taxon>Dothideomycetes</taxon>
        <taxon>Pleosporomycetidae</taxon>
        <taxon>Pleosporales</taxon>
        <taxon>Massarineae</taxon>
        <taxon>Didymosphaeriaceae</taxon>
        <taxon>Bimuria</taxon>
    </lineage>
</organism>
<dbReference type="AlphaFoldDB" id="A0A6A5V260"/>
<feature type="region of interest" description="Disordered" evidence="1">
    <location>
        <begin position="131"/>
        <end position="153"/>
    </location>
</feature>
<protein>
    <submittedName>
        <fullName evidence="2">Uncharacterized protein</fullName>
    </submittedName>
</protein>
<sequence>MVLDFRLHNTTYAMQADGSVRYQVDDKARNRDDVGTDGAARSLGAILVPIRAKVEEIRCSQEILSNARQNMLVERSRIRSRAEDVRSQRMTTGDAVANFMNHLREFFNENRDLLPPSITKAYEKVVQERDRLGPDEDDFSQAEQSYLREERSLDGQEWKFQQEERFMYQYQLPDLFTQIDSTTLFHNGQRSPPQLSLPFPPLPPPPPPPVLEKGSTLVSNPPPPPPPLSLDAEETAHESQLSPTVFEDFPVPRNVEQEYHSAASELDRIRREFDSLRPYQSELLEQGETKDGIPTNTPIEFREKYMSLLKELSESEVKVQRLRLENMQVRTPKAQYSRRASDSLRKYGPSFDTITRAYTDGAVPSTYDNAAIRSRIREWSGRITYNVIEKSVYRNMLESKGISVPDLASLDPSSGQYWHSDPPGRSPSSEAGVEGSLGTNDTSLGHSQHPPQRPATDPLPEHHPCSRLDEQLWSFRKHSQT</sequence>
<accession>A0A6A5V260</accession>
<feature type="compositionally biased region" description="Basic and acidic residues" evidence="1">
    <location>
        <begin position="459"/>
        <end position="470"/>
    </location>
</feature>
<gene>
    <name evidence="2" type="ORF">BU23DRAFT_200266</name>
</gene>
<dbReference type="EMBL" id="ML976696">
    <property type="protein sequence ID" value="KAF1971094.1"/>
    <property type="molecule type" value="Genomic_DNA"/>
</dbReference>
<evidence type="ECO:0000313" key="3">
    <source>
        <dbReference type="Proteomes" id="UP000800036"/>
    </source>
</evidence>
<feature type="region of interest" description="Disordered" evidence="1">
    <location>
        <begin position="184"/>
        <end position="238"/>
    </location>
</feature>
<feature type="compositionally biased region" description="Pro residues" evidence="1">
    <location>
        <begin position="198"/>
        <end position="210"/>
    </location>
</feature>
<feature type="region of interest" description="Disordered" evidence="1">
    <location>
        <begin position="413"/>
        <end position="481"/>
    </location>
</feature>
<dbReference type="OrthoDB" id="3798432at2759"/>
<name>A0A6A5V260_9PLEO</name>
<proteinExistence type="predicted"/>
<reference evidence="2" key="1">
    <citation type="journal article" date="2020" name="Stud. Mycol.">
        <title>101 Dothideomycetes genomes: a test case for predicting lifestyles and emergence of pathogens.</title>
        <authorList>
            <person name="Haridas S."/>
            <person name="Albert R."/>
            <person name="Binder M."/>
            <person name="Bloem J."/>
            <person name="Labutti K."/>
            <person name="Salamov A."/>
            <person name="Andreopoulos B."/>
            <person name="Baker S."/>
            <person name="Barry K."/>
            <person name="Bills G."/>
            <person name="Bluhm B."/>
            <person name="Cannon C."/>
            <person name="Castanera R."/>
            <person name="Culley D."/>
            <person name="Daum C."/>
            <person name="Ezra D."/>
            <person name="Gonzalez J."/>
            <person name="Henrissat B."/>
            <person name="Kuo A."/>
            <person name="Liang C."/>
            <person name="Lipzen A."/>
            <person name="Lutzoni F."/>
            <person name="Magnuson J."/>
            <person name="Mondo S."/>
            <person name="Nolan M."/>
            <person name="Ohm R."/>
            <person name="Pangilinan J."/>
            <person name="Park H.-J."/>
            <person name="Ramirez L."/>
            <person name="Alfaro M."/>
            <person name="Sun H."/>
            <person name="Tritt A."/>
            <person name="Yoshinaga Y."/>
            <person name="Zwiers L.-H."/>
            <person name="Turgeon B."/>
            <person name="Goodwin S."/>
            <person name="Spatafora J."/>
            <person name="Crous P."/>
            <person name="Grigoriev I."/>
        </authorList>
    </citation>
    <scope>NUCLEOTIDE SEQUENCE</scope>
    <source>
        <strain evidence="2">CBS 107.79</strain>
    </source>
</reference>
<evidence type="ECO:0000313" key="2">
    <source>
        <dbReference type="EMBL" id="KAF1971094.1"/>
    </source>
</evidence>
<keyword evidence="3" id="KW-1185">Reference proteome</keyword>
<evidence type="ECO:0000256" key="1">
    <source>
        <dbReference type="SAM" id="MobiDB-lite"/>
    </source>
</evidence>